<dbReference type="Gene3D" id="1.10.287.80">
    <property type="entry name" value="ATP synthase, gamma subunit, helix hairpin domain"/>
    <property type="match status" value="1"/>
</dbReference>
<keyword evidence="9 13" id="KW-0472">Membrane</keyword>
<dbReference type="AlphaFoldDB" id="A0A5B8XQS9"/>
<accession>A0A5B8XQS9</accession>
<dbReference type="NCBIfam" id="TIGR01146">
    <property type="entry name" value="ATPsyn_F1gamma"/>
    <property type="match status" value="1"/>
</dbReference>
<dbReference type="HAMAP" id="MF_00815">
    <property type="entry name" value="ATP_synth_gamma_bact"/>
    <property type="match status" value="1"/>
</dbReference>
<dbReference type="KEGG" id="bbae:FRD01_08820"/>
<evidence type="ECO:0000256" key="10">
    <source>
        <dbReference type="ARBA" id="ARBA00023196"/>
    </source>
</evidence>
<comment type="similarity">
    <text evidence="3 13">Belongs to the ATPase gamma chain family.</text>
</comment>
<sequence>MPSLKDIRKRIASVKNTQKITSAMKMVSAAKLRRAQDAAEAARPYALKMNQVIASVASRVEDSSHPLLQTREMPTKALVIVVTSNRGLCGGFNTNVIRTVSKFVRDQKMAGVEVELATLGRKGAVFFRNSESMWKNYPEIIGNVSYAKARELAKEVTERFVNEEVDAVYVVYNEFISAIKYNTIVHPLLPLKLDDLATADEGQESLVASEYIFEPDETSLLEHLLPVNVVVQILRALLESEASEHGARMSAMDNATNNARDMISKLSLQYNRARQAYITKELMEIVSGSEALK</sequence>
<dbReference type="RefSeq" id="WP_146959023.1">
    <property type="nucleotide sequence ID" value="NZ_CP042467.1"/>
</dbReference>
<comment type="subunit">
    <text evidence="13">F-type ATPases have 2 components, CF(1) - the catalytic core - and CF(0) - the membrane proton channel. CF(1) has five subunits: alpha(3), beta(3), gamma(1), delta(1), epsilon(1). CF(0) has three main subunits: a, b and c.</text>
</comment>
<keyword evidence="10 13" id="KW-0139">CF(1)</keyword>
<keyword evidence="4 13" id="KW-0813">Transport</keyword>
<evidence type="ECO:0000256" key="8">
    <source>
        <dbReference type="ARBA" id="ARBA00023065"/>
    </source>
</evidence>
<evidence type="ECO:0000256" key="12">
    <source>
        <dbReference type="ARBA" id="ARBA00060385"/>
    </source>
</evidence>
<dbReference type="FunFam" id="1.10.287.80:FF:000001">
    <property type="entry name" value="ATP synthase gamma chain"/>
    <property type="match status" value="1"/>
</dbReference>
<dbReference type="PANTHER" id="PTHR11693:SF22">
    <property type="entry name" value="ATP SYNTHASE SUBUNIT GAMMA, MITOCHONDRIAL"/>
    <property type="match status" value="1"/>
</dbReference>
<protein>
    <recommendedName>
        <fullName evidence="13">ATP synthase gamma chain</fullName>
    </recommendedName>
    <alternativeName>
        <fullName evidence="13">ATP synthase F1 sector gamma subunit</fullName>
    </alternativeName>
    <alternativeName>
        <fullName evidence="13">F-ATPase gamma subunit</fullName>
    </alternativeName>
</protein>
<keyword evidence="6" id="KW-0997">Cell inner membrane</keyword>
<dbReference type="InterPro" id="IPR035968">
    <property type="entry name" value="ATP_synth_F1_ATPase_gsu"/>
</dbReference>
<evidence type="ECO:0000256" key="11">
    <source>
        <dbReference type="ARBA" id="ARBA00023310"/>
    </source>
</evidence>
<evidence type="ECO:0000256" key="3">
    <source>
        <dbReference type="ARBA" id="ARBA00007681"/>
    </source>
</evidence>
<evidence type="ECO:0000256" key="6">
    <source>
        <dbReference type="ARBA" id="ARBA00022519"/>
    </source>
</evidence>
<evidence type="ECO:0000313" key="15">
    <source>
        <dbReference type="Proteomes" id="UP000321595"/>
    </source>
</evidence>
<comment type="subcellular location">
    <subcellularLocation>
        <location evidence="13">Cell membrane</location>
        <topology evidence="13">Peripheral membrane protein</topology>
    </subcellularLocation>
    <subcellularLocation>
        <location evidence="2">Membrane</location>
        <topology evidence="2">Peripheral membrane protein</topology>
    </subcellularLocation>
    <subcellularLocation>
        <location evidence="12">Thylakoid</location>
    </subcellularLocation>
</comment>
<dbReference type="GO" id="GO:0009579">
    <property type="term" value="C:thylakoid"/>
    <property type="evidence" value="ECO:0007669"/>
    <property type="project" value="UniProtKB-SubCell"/>
</dbReference>
<name>A0A5B8XQS9_9DELT</name>
<comment type="function">
    <text evidence="1 13">Produces ATP from ADP in the presence of a proton gradient across the membrane. The gamma chain is believed to be important in regulating ATPase activity and the flow of protons through the CF(0) complex.</text>
</comment>
<dbReference type="Pfam" id="PF00231">
    <property type="entry name" value="ATP-synt"/>
    <property type="match status" value="1"/>
</dbReference>
<dbReference type="GO" id="GO:0005524">
    <property type="term" value="F:ATP binding"/>
    <property type="evidence" value="ECO:0007669"/>
    <property type="project" value="UniProtKB-UniRule"/>
</dbReference>
<dbReference type="CDD" id="cd12151">
    <property type="entry name" value="F1-ATPase_gamma"/>
    <property type="match status" value="1"/>
</dbReference>
<dbReference type="GO" id="GO:0042777">
    <property type="term" value="P:proton motive force-driven plasma membrane ATP synthesis"/>
    <property type="evidence" value="ECO:0007669"/>
    <property type="project" value="UniProtKB-UniRule"/>
</dbReference>
<evidence type="ECO:0000256" key="4">
    <source>
        <dbReference type="ARBA" id="ARBA00022448"/>
    </source>
</evidence>
<dbReference type="PANTHER" id="PTHR11693">
    <property type="entry name" value="ATP SYNTHASE GAMMA CHAIN"/>
    <property type="match status" value="1"/>
</dbReference>
<keyword evidence="15" id="KW-1185">Reference proteome</keyword>
<dbReference type="FunFam" id="1.10.287.80:FF:000003">
    <property type="entry name" value="ATP synthase gamma chain, chloroplastic"/>
    <property type="match status" value="1"/>
</dbReference>
<evidence type="ECO:0000256" key="2">
    <source>
        <dbReference type="ARBA" id="ARBA00004170"/>
    </source>
</evidence>
<evidence type="ECO:0000256" key="7">
    <source>
        <dbReference type="ARBA" id="ARBA00022781"/>
    </source>
</evidence>
<proteinExistence type="inferred from homology"/>
<dbReference type="InterPro" id="IPR000131">
    <property type="entry name" value="ATP_synth_F1_gsu"/>
</dbReference>
<keyword evidence="5 13" id="KW-1003">Cell membrane</keyword>
<gene>
    <name evidence="13 14" type="primary">atpG</name>
    <name evidence="14" type="ORF">FRD01_08820</name>
</gene>
<dbReference type="Gene3D" id="3.40.1380.10">
    <property type="match status" value="1"/>
</dbReference>
<evidence type="ECO:0000256" key="1">
    <source>
        <dbReference type="ARBA" id="ARBA00003456"/>
    </source>
</evidence>
<keyword evidence="8 13" id="KW-0406">Ion transport</keyword>
<dbReference type="Proteomes" id="UP000321595">
    <property type="component" value="Chromosome"/>
</dbReference>
<dbReference type="GO" id="GO:0046933">
    <property type="term" value="F:proton-transporting ATP synthase activity, rotational mechanism"/>
    <property type="evidence" value="ECO:0007669"/>
    <property type="project" value="UniProtKB-UniRule"/>
</dbReference>
<organism evidence="14 15">
    <name type="scientific">Microvenator marinus</name>
    <dbReference type="NCBI Taxonomy" id="2600177"/>
    <lineage>
        <taxon>Bacteria</taxon>
        <taxon>Deltaproteobacteria</taxon>
        <taxon>Bradymonadales</taxon>
        <taxon>Microvenatoraceae</taxon>
        <taxon>Microvenator</taxon>
    </lineage>
</organism>
<evidence type="ECO:0000256" key="5">
    <source>
        <dbReference type="ARBA" id="ARBA00022475"/>
    </source>
</evidence>
<reference evidence="14 15" key="1">
    <citation type="submission" date="2019-08" db="EMBL/GenBank/DDBJ databases">
        <authorList>
            <person name="Liang Q."/>
        </authorList>
    </citation>
    <scope>NUCLEOTIDE SEQUENCE [LARGE SCALE GENOMIC DNA]</scope>
    <source>
        <strain evidence="14 15">V1718</strain>
    </source>
</reference>
<dbReference type="OrthoDB" id="9812769at2"/>
<dbReference type="GO" id="GO:0005886">
    <property type="term" value="C:plasma membrane"/>
    <property type="evidence" value="ECO:0007669"/>
    <property type="project" value="UniProtKB-SubCell"/>
</dbReference>
<evidence type="ECO:0000313" key="14">
    <source>
        <dbReference type="EMBL" id="QED27338.1"/>
    </source>
</evidence>
<keyword evidence="11 13" id="KW-0066">ATP synthesis</keyword>
<keyword evidence="7 13" id="KW-0375">Hydrogen ion transport</keyword>
<dbReference type="SUPFAM" id="SSF52943">
    <property type="entry name" value="ATP synthase (F1-ATPase), gamma subunit"/>
    <property type="match status" value="1"/>
</dbReference>
<dbReference type="PRINTS" id="PR00126">
    <property type="entry name" value="ATPASEGAMMA"/>
</dbReference>
<evidence type="ECO:0000256" key="13">
    <source>
        <dbReference type="HAMAP-Rule" id="MF_00815"/>
    </source>
</evidence>
<dbReference type="EMBL" id="CP042467">
    <property type="protein sequence ID" value="QED27338.1"/>
    <property type="molecule type" value="Genomic_DNA"/>
</dbReference>
<dbReference type="PIRSF" id="PIRSF039089">
    <property type="entry name" value="ATP_synthase_gamma"/>
    <property type="match status" value="1"/>
</dbReference>
<evidence type="ECO:0000256" key="9">
    <source>
        <dbReference type="ARBA" id="ARBA00023136"/>
    </source>
</evidence>
<dbReference type="GO" id="GO:0045259">
    <property type="term" value="C:proton-transporting ATP synthase complex"/>
    <property type="evidence" value="ECO:0007669"/>
    <property type="project" value="UniProtKB-KW"/>
</dbReference>